<evidence type="ECO:0000256" key="2">
    <source>
        <dbReference type="ARBA" id="ARBA00022801"/>
    </source>
</evidence>
<dbReference type="Proteomes" id="UP001501570">
    <property type="component" value="Unassembled WGS sequence"/>
</dbReference>
<dbReference type="SUPFAM" id="SSF52141">
    <property type="entry name" value="Uracil-DNA glycosylase-like"/>
    <property type="match status" value="1"/>
</dbReference>
<protein>
    <submittedName>
        <fullName evidence="5">Mismatch-specific DNA-glycosylase</fullName>
    </submittedName>
</protein>
<dbReference type="Pfam" id="PF03167">
    <property type="entry name" value="UDG"/>
    <property type="match status" value="1"/>
</dbReference>
<reference evidence="6" key="1">
    <citation type="journal article" date="2019" name="Int. J. Syst. Evol. Microbiol.">
        <title>The Global Catalogue of Microorganisms (GCM) 10K type strain sequencing project: providing services to taxonomists for standard genome sequencing and annotation.</title>
        <authorList>
            <consortium name="The Broad Institute Genomics Platform"/>
            <consortium name="The Broad Institute Genome Sequencing Center for Infectious Disease"/>
            <person name="Wu L."/>
            <person name="Ma J."/>
        </authorList>
    </citation>
    <scope>NUCLEOTIDE SEQUENCE [LARGE SCALE GENOMIC DNA]</scope>
    <source>
        <strain evidence="6">JCM 18304</strain>
    </source>
</reference>
<evidence type="ECO:0000259" key="4">
    <source>
        <dbReference type="SMART" id="SM00986"/>
    </source>
</evidence>
<keyword evidence="2" id="KW-0378">Hydrolase</keyword>
<feature type="domain" description="Uracil-DNA glycosylase-like" evidence="4">
    <location>
        <begin position="17"/>
        <end position="178"/>
    </location>
</feature>
<dbReference type="InterPro" id="IPR015637">
    <property type="entry name" value="MUG/TDG"/>
</dbReference>
<keyword evidence="3" id="KW-0234">DNA repair</keyword>
<dbReference type="PANTHER" id="PTHR12159:SF9">
    <property type="entry name" value="G_T MISMATCH-SPECIFIC THYMINE DNA GLYCOSYLASE"/>
    <property type="match status" value="1"/>
</dbReference>
<dbReference type="InterPro" id="IPR036895">
    <property type="entry name" value="Uracil-DNA_glycosylase-like_sf"/>
</dbReference>
<keyword evidence="6" id="KW-1185">Reference proteome</keyword>
<sequence>MRFTRAELETFRGATLPDLVGPELRLLFVGVNPGLRTVAVQAHFGRRGNRFYPALFQAGIVNRLIDASSGFVRDDRAHLLARGIGITSLVAGATARAEDLTNAELIAGARSLSRRVTSLNPRVVAILGITAYRIAFESPKATVGRQPQSLNGAQLWVVPNPSGLNAHATTASLAVAYREAAIAAGIDIYQP</sequence>
<dbReference type="SMART" id="SM00986">
    <property type="entry name" value="UDG"/>
    <property type="match status" value="1"/>
</dbReference>
<dbReference type="SMART" id="SM00987">
    <property type="entry name" value="UreE_C"/>
    <property type="match status" value="1"/>
</dbReference>
<dbReference type="CDD" id="cd10028">
    <property type="entry name" value="UDG-F2_TDG_MUG"/>
    <property type="match status" value="1"/>
</dbReference>
<dbReference type="InterPro" id="IPR005122">
    <property type="entry name" value="Uracil-DNA_glycosylase-like"/>
</dbReference>
<evidence type="ECO:0000313" key="6">
    <source>
        <dbReference type="Proteomes" id="UP001501570"/>
    </source>
</evidence>
<gene>
    <name evidence="5" type="ORF">GCM10023322_34000</name>
</gene>
<dbReference type="EMBL" id="BAABJQ010000008">
    <property type="protein sequence ID" value="GAA5186861.1"/>
    <property type="molecule type" value="Genomic_DNA"/>
</dbReference>
<evidence type="ECO:0000256" key="1">
    <source>
        <dbReference type="ARBA" id="ARBA00022763"/>
    </source>
</evidence>
<accession>A0ABP9RVM2</accession>
<dbReference type="Gene3D" id="3.40.470.10">
    <property type="entry name" value="Uracil-DNA glycosylase-like domain"/>
    <property type="match status" value="1"/>
</dbReference>
<evidence type="ECO:0000256" key="3">
    <source>
        <dbReference type="ARBA" id="ARBA00023204"/>
    </source>
</evidence>
<keyword evidence="1" id="KW-0227">DNA damage</keyword>
<name>A0ABP9RVM2_9ACTN</name>
<proteinExistence type="predicted"/>
<dbReference type="PANTHER" id="PTHR12159">
    <property type="entry name" value="G/T AND G/U MISMATCH-SPECIFIC DNA GLYCOSYLASE"/>
    <property type="match status" value="1"/>
</dbReference>
<evidence type="ECO:0000313" key="5">
    <source>
        <dbReference type="EMBL" id="GAA5186861.1"/>
    </source>
</evidence>
<comment type="caution">
    <text evidence="5">The sequence shown here is derived from an EMBL/GenBank/DDBJ whole genome shotgun (WGS) entry which is preliminary data.</text>
</comment>
<organism evidence="5 6">
    <name type="scientific">Rugosimonospora acidiphila</name>
    <dbReference type="NCBI Taxonomy" id="556531"/>
    <lineage>
        <taxon>Bacteria</taxon>
        <taxon>Bacillati</taxon>
        <taxon>Actinomycetota</taxon>
        <taxon>Actinomycetes</taxon>
        <taxon>Micromonosporales</taxon>
        <taxon>Micromonosporaceae</taxon>
        <taxon>Rugosimonospora</taxon>
    </lineage>
</organism>
<dbReference type="RefSeq" id="WP_345630649.1">
    <property type="nucleotide sequence ID" value="NZ_BAABJQ010000008.1"/>
</dbReference>